<dbReference type="PANTHER" id="PTHR46825">
    <property type="entry name" value="D-ALANYL-D-ALANINE-CARBOXYPEPTIDASE/ENDOPEPTIDASE AMPH"/>
    <property type="match status" value="1"/>
</dbReference>
<feature type="domain" description="Beta-lactamase-related" evidence="1">
    <location>
        <begin position="156"/>
        <end position="436"/>
    </location>
</feature>
<comment type="caution">
    <text evidence="2">The sequence shown here is derived from an EMBL/GenBank/DDBJ whole genome shotgun (WGS) entry which is preliminary data.</text>
</comment>
<proteinExistence type="predicted"/>
<sequence length="547" mass="62509">MKTKLLLVLILLAQIFYAQEITGSWKGELDLGQVSLPLILNISKENNEYVSTAQSPKQGNEIMPVDKTEFINNELVFEMKALGALYKGQFKKDHFEGTFTQNSKSFPMNLYKDDGKEQPKPKDIVITKDLEKTAINTEKIDDFINYITKNKQGIGSVTIFKEGKKIYENNFGQDQIPNAKFDSNTAYQIGSISKLATAVMLMQLEEKGKISLKDKLSKYYSDIPNADKITLEQLMNHTSGLGDYAGSWLFKKPVGDKAILDTIKKNGVEFQPGEKERYSNSGYYLLSRILEKVSKKPYHVLLKENITSKADMKNTFSVLDNKKNIFKSYENTTGKWVEIEDFDFRNCIGLGDITSTTYDMNLFINALFDYKFIKKETLDRMLPKDEKPFGLGVMRVPFYNKISYGHGGDTAGTHSLVSYSPSEKYSISMIVNGEGLSHRKLFIGIISLIYDHEYEYPKFNELKKLPENELKKYEGDYHSKEPKLDFKIFVKDENLFAQLADQPSFPLEFVEGDKFKYDNAGVEIIFSPEKKQLSLIQNGNTLVFNKK</sequence>
<dbReference type="Pfam" id="PF00144">
    <property type="entry name" value="Beta-lactamase"/>
    <property type="match status" value="1"/>
</dbReference>
<dbReference type="PANTHER" id="PTHR46825:SF9">
    <property type="entry name" value="BETA-LACTAMASE-RELATED DOMAIN-CONTAINING PROTEIN"/>
    <property type="match status" value="1"/>
</dbReference>
<dbReference type="RefSeq" id="WP_267281674.1">
    <property type="nucleotide sequence ID" value="NZ_JAOVZV010000014.1"/>
</dbReference>
<evidence type="ECO:0000313" key="2">
    <source>
        <dbReference type="EMBL" id="MCX8533158.1"/>
    </source>
</evidence>
<evidence type="ECO:0000259" key="1">
    <source>
        <dbReference type="Pfam" id="PF00144"/>
    </source>
</evidence>
<gene>
    <name evidence="2" type="ORF">OEA66_12430</name>
</gene>
<dbReference type="EMBL" id="JAOVZV010000014">
    <property type="protein sequence ID" value="MCX8533158.1"/>
    <property type="molecule type" value="Genomic_DNA"/>
</dbReference>
<accession>A0ABT3Y4S5</accession>
<dbReference type="InterPro" id="IPR050491">
    <property type="entry name" value="AmpC-like"/>
</dbReference>
<dbReference type="SUPFAM" id="SSF56601">
    <property type="entry name" value="beta-lactamase/transpeptidase-like"/>
    <property type="match status" value="1"/>
</dbReference>
<dbReference type="Proteomes" id="UP001070176">
    <property type="component" value="Unassembled WGS sequence"/>
</dbReference>
<dbReference type="InterPro" id="IPR012338">
    <property type="entry name" value="Beta-lactam/transpept-like"/>
</dbReference>
<dbReference type="Gene3D" id="3.40.710.10">
    <property type="entry name" value="DD-peptidase/beta-lactamase superfamily"/>
    <property type="match status" value="1"/>
</dbReference>
<protein>
    <submittedName>
        <fullName evidence="2">Beta-lactamase family protein</fullName>
    </submittedName>
</protein>
<reference evidence="2" key="1">
    <citation type="submission" date="2022-10" db="EMBL/GenBank/DDBJ databases">
        <title>Chryseobacterium sp. nov., a novel bacterial species.</title>
        <authorList>
            <person name="Cao Y."/>
        </authorList>
    </citation>
    <scope>NUCLEOTIDE SEQUENCE</scope>
    <source>
        <strain evidence="2">KC 927</strain>
    </source>
</reference>
<evidence type="ECO:0000313" key="3">
    <source>
        <dbReference type="Proteomes" id="UP001070176"/>
    </source>
</evidence>
<name>A0ABT3Y4S5_9FLAO</name>
<dbReference type="InterPro" id="IPR001466">
    <property type="entry name" value="Beta-lactam-related"/>
</dbReference>
<organism evidence="2 3">
    <name type="scientific">Chryseobacterium luquanense</name>
    <dbReference type="NCBI Taxonomy" id="2983766"/>
    <lineage>
        <taxon>Bacteria</taxon>
        <taxon>Pseudomonadati</taxon>
        <taxon>Bacteroidota</taxon>
        <taxon>Flavobacteriia</taxon>
        <taxon>Flavobacteriales</taxon>
        <taxon>Weeksellaceae</taxon>
        <taxon>Chryseobacterium group</taxon>
        <taxon>Chryseobacterium</taxon>
    </lineage>
</organism>
<keyword evidence="3" id="KW-1185">Reference proteome</keyword>